<keyword evidence="2" id="KW-1185">Reference proteome</keyword>
<evidence type="ECO:0000313" key="2">
    <source>
        <dbReference type="Proteomes" id="UP000238375"/>
    </source>
</evidence>
<dbReference type="Proteomes" id="UP000238375">
    <property type="component" value="Unassembled WGS sequence"/>
</dbReference>
<dbReference type="RefSeq" id="WP_106139521.1">
    <property type="nucleotide sequence ID" value="NZ_PVTE01000019.1"/>
</dbReference>
<accession>A0A2T0SKB9</accession>
<protein>
    <submittedName>
        <fullName evidence="1">Uncharacterized protein</fullName>
    </submittedName>
</protein>
<dbReference type="EMBL" id="PVTE01000019">
    <property type="protein sequence ID" value="PRY33856.1"/>
    <property type="molecule type" value="Genomic_DNA"/>
</dbReference>
<proteinExistence type="predicted"/>
<comment type="caution">
    <text evidence="1">The sequence shown here is derived from an EMBL/GenBank/DDBJ whole genome shotgun (WGS) entry which is preliminary data.</text>
</comment>
<gene>
    <name evidence="1" type="ORF">CLV58_1195</name>
</gene>
<reference evidence="1 2" key="1">
    <citation type="submission" date="2018-03" db="EMBL/GenBank/DDBJ databases">
        <title>Genomic Encyclopedia of Archaeal and Bacterial Type Strains, Phase II (KMG-II): from individual species to whole genera.</title>
        <authorList>
            <person name="Goeker M."/>
        </authorList>
    </citation>
    <scope>NUCLEOTIDE SEQUENCE [LARGE SCALE GENOMIC DNA]</scope>
    <source>
        <strain evidence="1 2">DSM 28354</strain>
    </source>
</reference>
<dbReference type="AlphaFoldDB" id="A0A2T0SKB9"/>
<organism evidence="1 2">
    <name type="scientific">Spirosoma oryzae</name>
    <dbReference type="NCBI Taxonomy" id="1469603"/>
    <lineage>
        <taxon>Bacteria</taxon>
        <taxon>Pseudomonadati</taxon>
        <taxon>Bacteroidota</taxon>
        <taxon>Cytophagia</taxon>
        <taxon>Cytophagales</taxon>
        <taxon>Cytophagaceae</taxon>
        <taxon>Spirosoma</taxon>
    </lineage>
</organism>
<name>A0A2T0SKB9_9BACT</name>
<sequence>MTANELYQYPVESESKDLNDLRGCYYNHIPEIDQFWNYLDQDVLDKNDRVVIKTLKFFNFDGRRYWQLATVWYQNQPVMVIQNAGREGDDHARRFITNPELYREMILFIYSLLPLTIQDTTNDLIDPTVDNPALTSFYHNTLTGHFERF</sequence>
<evidence type="ECO:0000313" key="1">
    <source>
        <dbReference type="EMBL" id="PRY33856.1"/>
    </source>
</evidence>